<proteinExistence type="predicted"/>
<protein>
    <submittedName>
        <fullName evidence="1">Uncharacterized protein</fullName>
    </submittedName>
</protein>
<evidence type="ECO:0000313" key="1">
    <source>
        <dbReference type="EMBL" id="GAF98702.1"/>
    </source>
</evidence>
<accession>X0UE73</accession>
<dbReference type="AlphaFoldDB" id="X0UE73"/>
<sequence length="251" mass="28677">VDPRKAVGEWIDKNVEKAPAAHLGRQKRLADEALLRALPDIRFTSMLLRQWPVAQKPPAPLKSNNLFIISKAGFVHHFTDIRVFLNVFLRNMGGQPALKTDQAKQQAARAWLCLSQEFRTDGMFTFKVHVGEVSINKTDGTSRVIGEATVEPKGGDKGYIKATLTFNSRGRLIKLRESKKLTPGVRPICQSTKLLDRDPIVRKMAEMEILLMGRRCEPYIRRQREKARGELRAAIDRIWRRVLAEEAEWNR</sequence>
<gene>
    <name evidence="1" type="ORF">S01H1_24902</name>
</gene>
<feature type="non-terminal residue" evidence="1">
    <location>
        <position position="1"/>
    </location>
</feature>
<comment type="caution">
    <text evidence="1">The sequence shown here is derived from an EMBL/GenBank/DDBJ whole genome shotgun (WGS) entry which is preliminary data.</text>
</comment>
<reference evidence="1" key="1">
    <citation type="journal article" date="2014" name="Front. Microbiol.">
        <title>High frequency of phylogenetically diverse reductive dehalogenase-homologous genes in deep subseafloor sedimentary metagenomes.</title>
        <authorList>
            <person name="Kawai M."/>
            <person name="Futagami T."/>
            <person name="Toyoda A."/>
            <person name="Takaki Y."/>
            <person name="Nishi S."/>
            <person name="Hori S."/>
            <person name="Arai W."/>
            <person name="Tsubouchi T."/>
            <person name="Morono Y."/>
            <person name="Uchiyama I."/>
            <person name="Ito T."/>
            <person name="Fujiyama A."/>
            <person name="Inagaki F."/>
            <person name="Takami H."/>
        </authorList>
    </citation>
    <scope>NUCLEOTIDE SEQUENCE</scope>
    <source>
        <strain evidence="1">Expedition CK06-06</strain>
    </source>
</reference>
<organism evidence="1">
    <name type="scientific">marine sediment metagenome</name>
    <dbReference type="NCBI Taxonomy" id="412755"/>
    <lineage>
        <taxon>unclassified sequences</taxon>
        <taxon>metagenomes</taxon>
        <taxon>ecological metagenomes</taxon>
    </lineage>
</organism>
<dbReference type="EMBL" id="BARS01014998">
    <property type="protein sequence ID" value="GAF98702.1"/>
    <property type="molecule type" value="Genomic_DNA"/>
</dbReference>
<name>X0UE73_9ZZZZ</name>